<evidence type="ECO:0000256" key="1">
    <source>
        <dbReference type="SAM" id="SignalP"/>
    </source>
</evidence>
<sequence>MQLCGCLSCFCLSHFSIILEAVESNGLSRNLSENKKPHPKGEAPVSDVLRVILSGTFTFAVSQSRNSNLAVLHSLFFLFIHFPYPLLSDSEFVERKSDFLIQPNLGLGIPIPNFLFYPIPYPFTFLSSRQNFPSLSLSLSLSLLQVRTITHPSSSPRSTFSET</sequence>
<reference evidence="2 3" key="1">
    <citation type="submission" date="2024-01" db="EMBL/GenBank/DDBJ databases">
        <title>The genomes of 5 underutilized Papilionoideae crops provide insights into root nodulation and disease resistanc.</title>
        <authorList>
            <person name="Jiang F."/>
        </authorList>
    </citation>
    <scope>NUCLEOTIDE SEQUENCE [LARGE SCALE GENOMIC DNA]</scope>
    <source>
        <strain evidence="2">LVBAO_FW01</strain>
        <tissue evidence="2">Leaves</tissue>
    </source>
</reference>
<dbReference type="EMBL" id="JAYMYQ010000005">
    <property type="protein sequence ID" value="KAK7330804.1"/>
    <property type="molecule type" value="Genomic_DNA"/>
</dbReference>
<organism evidence="2 3">
    <name type="scientific">Canavalia gladiata</name>
    <name type="common">Sword bean</name>
    <name type="synonym">Dolichos gladiatus</name>
    <dbReference type="NCBI Taxonomy" id="3824"/>
    <lineage>
        <taxon>Eukaryota</taxon>
        <taxon>Viridiplantae</taxon>
        <taxon>Streptophyta</taxon>
        <taxon>Embryophyta</taxon>
        <taxon>Tracheophyta</taxon>
        <taxon>Spermatophyta</taxon>
        <taxon>Magnoliopsida</taxon>
        <taxon>eudicotyledons</taxon>
        <taxon>Gunneridae</taxon>
        <taxon>Pentapetalae</taxon>
        <taxon>rosids</taxon>
        <taxon>fabids</taxon>
        <taxon>Fabales</taxon>
        <taxon>Fabaceae</taxon>
        <taxon>Papilionoideae</taxon>
        <taxon>50 kb inversion clade</taxon>
        <taxon>NPAAA clade</taxon>
        <taxon>indigoferoid/millettioid clade</taxon>
        <taxon>Phaseoleae</taxon>
        <taxon>Canavalia</taxon>
    </lineage>
</organism>
<dbReference type="Proteomes" id="UP001367508">
    <property type="component" value="Unassembled WGS sequence"/>
</dbReference>
<keyword evidence="3" id="KW-1185">Reference proteome</keyword>
<evidence type="ECO:0000313" key="3">
    <source>
        <dbReference type="Proteomes" id="UP001367508"/>
    </source>
</evidence>
<accession>A0AAN9LAR5</accession>
<keyword evidence="1" id="KW-0732">Signal</keyword>
<feature type="chain" id="PRO_5043012081" evidence="1">
    <location>
        <begin position="22"/>
        <end position="163"/>
    </location>
</feature>
<dbReference type="AlphaFoldDB" id="A0AAN9LAR5"/>
<comment type="caution">
    <text evidence="2">The sequence shown here is derived from an EMBL/GenBank/DDBJ whole genome shotgun (WGS) entry which is preliminary data.</text>
</comment>
<protein>
    <submittedName>
        <fullName evidence="2">Uncharacterized protein</fullName>
    </submittedName>
</protein>
<feature type="signal peptide" evidence="1">
    <location>
        <begin position="1"/>
        <end position="21"/>
    </location>
</feature>
<gene>
    <name evidence="2" type="ORF">VNO77_25004</name>
</gene>
<evidence type="ECO:0000313" key="2">
    <source>
        <dbReference type="EMBL" id="KAK7330804.1"/>
    </source>
</evidence>
<name>A0AAN9LAR5_CANGL</name>
<proteinExistence type="predicted"/>